<protein>
    <submittedName>
        <fullName evidence="4">Deoxyguanosine kinase</fullName>
    </submittedName>
</protein>
<dbReference type="SUPFAM" id="SSF55073">
    <property type="entry name" value="Nucleotide cyclase"/>
    <property type="match status" value="1"/>
</dbReference>
<proteinExistence type="predicted"/>
<dbReference type="CDD" id="cd01949">
    <property type="entry name" value="GGDEF"/>
    <property type="match status" value="1"/>
</dbReference>
<name>A0A1E5IZ08_SHECO</name>
<accession>A0A1E5IZ08</accession>
<dbReference type="RefSeq" id="WP_069669944.1">
    <property type="nucleotide sequence ID" value="NZ_MCBT01000001.1"/>
</dbReference>
<keyword evidence="1" id="KW-0472">Membrane</keyword>
<dbReference type="InterPro" id="IPR043128">
    <property type="entry name" value="Rev_trsase/Diguanyl_cyclase"/>
</dbReference>
<feature type="signal peptide" evidence="2">
    <location>
        <begin position="1"/>
        <end position="22"/>
    </location>
</feature>
<evidence type="ECO:0000259" key="3">
    <source>
        <dbReference type="PROSITE" id="PS50887"/>
    </source>
</evidence>
<dbReference type="PANTHER" id="PTHR46663:SF2">
    <property type="entry name" value="GGDEF DOMAIN-CONTAINING PROTEIN"/>
    <property type="match status" value="1"/>
</dbReference>
<dbReference type="Gene3D" id="3.40.190.10">
    <property type="entry name" value="Periplasmic binding protein-like II"/>
    <property type="match status" value="6"/>
</dbReference>
<dbReference type="EMBL" id="MCBT01000001">
    <property type="protein sequence ID" value="OEG75790.1"/>
    <property type="molecule type" value="Genomic_DNA"/>
</dbReference>
<keyword evidence="4" id="KW-0418">Kinase</keyword>
<comment type="caution">
    <text evidence="4">The sequence shown here is derived from an EMBL/GenBank/DDBJ whole genome shotgun (WGS) entry which is preliminary data.</text>
</comment>
<dbReference type="CDD" id="cd13706">
    <property type="entry name" value="PBP2_HisK_like_1"/>
    <property type="match status" value="2"/>
</dbReference>
<dbReference type="AlphaFoldDB" id="A0A1E5IZ08"/>
<evidence type="ECO:0000313" key="5">
    <source>
        <dbReference type="Proteomes" id="UP000095230"/>
    </source>
</evidence>
<dbReference type="Pfam" id="PF00497">
    <property type="entry name" value="SBP_bac_3"/>
    <property type="match status" value="3"/>
</dbReference>
<evidence type="ECO:0000256" key="2">
    <source>
        <dbReference type="SAM" id="SignalP"/>
    </source>
</evidence>
<dbReference type="SMART" id="SM00267">
    <property type="entry name" value="GGDEF"/>
    <property type="match status" value="1"/>
</dbReference>
<keyword evidence="2" id="KW-0732">Signal</keyword>
<dbReference type="InterPro" id="IPR000160">
    <property type="entry name" value="GGDEF_dom"/>
</dbReference>
<gene>
    <name evidence="4" type="ORF">BEL05_16330</name>
</gene>
<dbReference type="PANTHER" id="PTHR46663">
    <property type="entry name" value="DIGUANYLATE CYCLASE DGCT-RELATED"/>
    <property type="match status" value="1"/>
</dbReference>
<evidence type="ECO:0000256" key="1">
    <source>
        <dbReference type="SAM" id="Phobius"/>
    </source>
</evidence>
<keyword evidence="1" id="KW-0812">Transmembrane</keyword>
<organism evidence="4 5">
    <name type="scientific">Shewanella colwelliana</name>
    <name type="common">Alteromonas colwelliana</name>
    <dbReference type="NCBI Taxonomy" id="23"/>
    <lineage>
        <taxon>Bacteria</taxon>
        <taxon>Pseudomonadati</taxon>
        <taxon>Pseudomonadota</taxon>
        <taxon>Gammaproteobacteria</taxon>
        <taxon>Alteromonadales</taxon>
        <taxon>Shewanellaceae</taxon>
        <taxon>Shewanella</taxon>
    </lineage>
</organism>
<dbReference type="PROSITE" id="PS50887">
    <property type="entry name" value="GGDEF"/>
    <property type="match status" value="1"/>
</dbReference>
<dbReference type="SUPFAM" id="SSF53850">
    <property type="entry name" value="Periplasmic binding protein-like II"/>
    <property type="match status" value="3"/>
</dbReference>
<dbReference type="InterPro" id="IPR029787">
    <property type="entry name" value="Nucleotide_cyclase"/>
</dbReference>
<dbReference type="InterPro" id="IPR052163">
    <property type="entry name" value="DGC-Regulatory_Protein"/>
</dbReference>
<dbReference type="Pfam" id="PF00990">
    <property type="entry name" value="GGDEF"/>
    <property type="match status" value="1"/>
</dbReference>
<feature type="domain" description="GGDEF" evidence="3">
    <location>
        <begin position="800"/>
        <end position="931"/>
    </location>
</feature>
<feature type="transmembrane region" description="Helical" evidence="1">
    <location>
        <begin position="733"/>
        <end position="752"/>
    </location>
</feature>
<dbReference type="Gene3D" id="3.30.70.270">
    <property type="match status" value="1"/>
</dbReference>
<dbReference type="STRING" id="23.BEL05_16330"/>
<keyword evidence="1" id="KW-1133">Transmembrane helix</keyword>
<dbReference type="Proteomes" id="UP000095230">
    <property type="component" value="Unassembled WGS sequence"/>
</dbReference>
<reference evidence="4 5" key="1">
    <citation type="submission" date="2016-07" db="EMBL/GenBank/DDBJ databases">
        <title>Whole-genome of two Shewanella species isolated from a digestive organ of sea cucumber Apostichopus japonicus Selenka 1867.</title>
        <authorList>
            <person name="Hong H.-H."/>
            <person name="Choi H."/>
            <person name="Cheon S."/>
            <person name="Oh J.-S."/>
            <person name="Lee H.-G."/>
            <person name="Park C."/>
        </authorList>
    </citation>
    <scope>NUCLEOTIDE SEQUENCE [LARGE SCALE GENOMIC DNA]</scope>
    <source>
        <strain evidence="4 5">CSB03KR</strain>
    </source>
</reference>
<sequence length="931" mass="103845">MNSLIRFLIGLTCCFSFLLAAAESQKPLVLVMGEDSYPYQFVSDNGEPKGLLVDLWREWASQTHTPVVFVVRHWKDSLIQLAEGDADIHLGMGITDERRELFDFASPITSVSTYLYLRNNLKDKTAFSQLLPYRIGVVRGSSHQSILSQQVSGLAFSEYSSRAALMDAVLNGEVDIFAGMEGYLKDSVVSRAVLEAFPLDNRILIKKTAIVPAVTKGDSALLEKINTGMSEISQESLEHIEKNWLGYSRDTRTLVIATTNNIEPFVDIGGDGQPHGMYIDIWNLWSKKTGIPVEFKPESMANALDDLKYNRADFHIGYPESDTMKTNYHRAQLLYQVKSRLFSFKQPLSDLAALDGKIVGAVPTAPYIDKLRAALPEVELKLYSGVDQMIEAAQQGHISAFVASSAWTQHYLLKAGAWADFHLYRPLYFTTDIYALTRNEDKGLAQRISAGFELITPAELGRIEAKWVIDSDDHTVADAHQPLKLSAEEQAYLARLPALKMGFLQSWKPMEFEDKQGLFAGINSQISEQIATALNLKLKPVMFTEWNALLTALKRGDIDIAGSVAQTPDREASLLFSESYWPSPWGLVTNLNQVTAFNLAQLSGKRLAIVEDYHLVSNLVSKDYGIELVLVPNTRAGIDAVAQGKADGFIEKVINMSVALMDDDYHSLKMSVLADFSEEQSHFGLHPSLKPLVPIWDKAISQISVEMQQAIYQRWLGNNEQGHSAQLTWRSSFYLLLLLSGVLIALVSWFAFQRGARRHNGLQQQIVKLGHFDTLTGLPNRTLLDDRLEQSMLLHRREMQPFAVLFISFDNMHTVNQQYDHQIGDQVLKLGTSKLKKMIRKSDTLARFGGNEFVLILNRPKDLDKVCQVADGMISAFAAPFAINGDHVALSVSIGIAMYPNEGDTVVELLKVADKHMARAVAQGGNCYRSA</sequence>
<dbReference type="InterPro" id="IPR001638">
    <property type="entry name" value="Solute-binding_3/MltF_N"/>
</dbReference>
<dbReference type="GO" id="GO:0016301">
    <property type="term" value="F:kinase activity"/>
    <property type="evidence" value="ECO:0007669"/>
    <property type="project" value="UniProtKB-KW"/>
</dbReference>
<dbReference type="CDD" id="cd01007">
    <property type="entry name" value="PBP2_BvgS_HisK_like"/>
    <property type="match status" value="1"/>
</dbReference>
<evidence type="ECO:0000313" key="4">
    <source>
        <dbReference type="EMBL" id="OEG75790.1"/>
    </source>
</evidence>
<dbReference type="NCBIfam" id="TIGR00254">
    <property type="entry name" value="GGDEF"/>
    <property type="match status" value="1"/>
</dbReference>
<feature type="chain" id="PRO_5009179387" evidence="2">
    <location>
        <begin position="23"/>
        <end position="931"/>
    </location>
</feature>
<dbReference type="SMART" id="SM00062">
    <property type="entry name" value="PBPb"/>
    <property type="match status" value="3"/>
</dbReference>
<keyword evidence="4" id="KW-0808">Transferase</keyword>